<accession>A0A1M5GD77</accession>
<gene>
    <name evidence="2" type="ORF">SAMN05216225_101257</name>
</gene>
<keyword evidence="3" id="KW-1185">Reference proteome</keyword>
<keyword evidence="1" id="KW-0812">Transmembrane</keyword>
<dbReference type="OrthoDB" id="2968178at2"/>
<protein>
    <submittedName>
        <fullName evidence="2">Uncharacterized protein</fullName>
    </submittedName>
</protein>
<evidence type="ECO:0000256" key="1">
    <source>
        <dbReference type="SAM" id="Phobius"/>
    </source>
</evidence>
<feature type="transmembrane region" description="Helical" evidence="1">
    <location>
        <begin position="12"/>
        <end position="35"/>
    </location>
</feature>
<evidence type="ECO:0000313" key="3">
    <source>
        <dbReference type="Proteomes" id="UP000183988"/>
    </source>
</evidence>
<reference evidence="2 3" key="1">
    <citation type="submission" date="2016-11" db="EMBL/GenBank/DDBJ databases">
        <authorList>
            <person name="Jaros S."/>
            <person name="Januszkiewicz K."/>
            <person name="Wedrychowicz H."/>
        </authorList>
    </citation>
    <scope>NUCLEOTIDE SEQUENCE [LARGE SCALE GENOMIC DNA]</scope>
    <source>
        <strain evidence="2 3">IBRC-M 10683</strain>
    </source>
</reference>
<evidence type="ECO:0000313" key="2">
    <source>
        <dbReference type="EMBL" id="SHG01629.1"/>
    </source>
</evidence>
<organism evidence="2 3">
    <name type="scientific">Ornithinibacillus halophilus</name>
    <dbReference type="NCBI Taxonomy" id="930117"/>
    <lineage>
        <taxon>Bacteria</taxon>
        <taxon>Bacillati</taxon>
        <taxon>Bacillota</taxon>
        <taxon>Bacilli</taxon>
        <taxon>Bacillales</taxon>
        <taxon>Bacillaceae</taxon>
        <taxon>Ornithinibacillus</taxon>
    </lineage>
</organism>
<dbReference type="AlphaFoldDB" id="A0A1M5GD77"/>
<keyword evidence="1" id="KW-1133">Transmembrane helix</keyword>
<dbReference type="STRING" id="930117.SAMN05216225_101257"/>
<dbReference type="RefSeq" id="WP_072889541.1">
    <property type="nucleotide sequence ID" value="NZ_FQVW01000012.1"/>
</dbReference>
<proteinExistence type="predicted"/>
<dbReference type="EMBL" id="FQVW01000012">
    <property type="protein sequence ID" value="SHG01629.1"/>
    <property type="molecule type" value="Genomic_DNA"/>
</dbReference>
<feature type="transmembrane region" description="Helical" evidence="1">
    <location>
        <begin position="41"/>
        <end position="59"/>
    </location>
</feature>
<keyword evidence="1" id="KW-0472">Membrane</keyword>
<name>A0A1M5GD77_9BACI</name>
<dbReference type="Proteomes" id="UP000183988">
    <property type="component" value="Unassembled WGS sequence"/>
</dbReference>
<sequence length="157" mass="18355">MQLKFSQNSKWVNNAIYSFTTSFIAFLGIVVPAYKFNHVDSIILVVGLISVMIGVIHGLHSLRLSEKVYINLEDERMYIYRTTILPKKEVCYQDINFCLHTHVHDVELIIVRLLDGREVDIQCKWLEDYDLKYLIDFLKKNLQKEGQFRSNVASNNV</sequence>